<feature type="repeat" description="TPR" evidence="3">
    <location>
        <begin position="356"/>
        <end position="389"/>
    </location>
</feature>
<dbReference type="InterPro" id="IPR051685">
    <property type="entry name" value="Ycf3/AcsC/BcsC/TPR_MFPF"/>
</dbReference>
<dbReference type="SUPFAM" id="SSF48452">
    <property type="entry name" value="TPR-like"/>
    <property type="match status" value="2"/>
</dbReference>
<keyword evidence="2 3" id="KW-0802">TPR repeat</keyword>
<evidence type="ECO:0000256" key="3">
    <source>
        <dbReference type="PROSITE-ProRule" id="PRU00339"/>
    </source>
</evidence>
<dbReference type="InterPro" id="IPR013105">
    <property type="entry name" value="TPR_2"/>
</dbReference>
<sequence length="432" mass="49471">MLKEGAEEHAPHPQAVDHYIRGVIYDQQGEITRAITEYRRALRFDSTSASIYLALAEDYLALRLFDDAVTQLHLGYGADPHSTGILLYLSDLLLDMNQPDSAAFFAEKLVEIDPDNKKYRYSFANILKYLRRHDESIEQYQAILDKNPEEREALGQLSTLYIALSDFQSALETSRKLYALYPGDDRICFTLASLLAELDEHAEADSFFAQTTEINPDDPRYFTNWAYMHLRIRDFNRAVEILENSTYHHPTTAEVWALLGSAHQSAGQDSLALEALDVSLELDAAQVGPYVTLGIIYEERGDLDRAIEVYEQALIIEPDDALLLNNFAYLLAEKDLRLQEALEYSQKALEADPENSSYLDTIGWIYYRLEDFTEAKDYIQHAHELDAENPVILEHLGDIYNAMGEKRLARKTWRKALEFDPDNIAIREKLAR</sequence>
<dbReference type="Gene3D" id="1.25.40.10">
    <property type="entry name" value="Tetratricopeptide repeat domain"/>
    <property type="match status" value="3"/>
</dbReference>
<dbReference type="PROSITE" id="PS50293">
    <property type="entry name" value="TPR_REGION"/>
    <property type="match status" value="1"/>
</dbReference>
<evidence type="ECO:0000313" key="4">
    <source>
        <dbReference type="EMBL" id="TKJ39801.1"/>
    </source>
</evidence>
<accession>A0A532UXZ0</accession>
<dbReference type="PANTHER" id="PTHR44943:SF8">
    <property type="entry name" value="TPR REPEAT-CONTAINING PROTEIN MJ0263"/>
    <property type="match status" value="1"/>
</dbReference>
<dbReference type="Pfam" id="PF13414">
    <property type="entry name" value="TPR_11"/>
    <property type="match status" value="1"/>
</dbReference>
<comment type="caution">
    <text evidence="4">The sequence shown here is derived from an EMBL/GenBank/DDBJ whole genome shotgun (WGS) entry which is preliminary data.</text>
</comment>
<feature type="repeat" description="TPR" evidence="3">
    <location>
        <begin position="287"/>
        <end position="320"/>
    </location>
</feature>
<evidence type="ECO:0000313" key="5">
    <source>
        <dbReference type="Proteomes" id="UP000319619"/>
    </source>
</evidence>
<name>A0A532UXZ0_UNCL8</name>
<feature type="repeat" description="TPR" evidence="3">
    <location>
        <begin position="390"/>
        <end position="423"/>
    </location>
</feature>
<organism evidence="4 5">
    <name type="scientific">candidate division LCP-89 bacterium B3_LCP</name>
    <dbReference type="NCBI Taxonomy" id="2012998"/>
    <lineage>
        <taxon>Bacteria</taxon>
        <taxon>Pseudomonadati</taxon>
        <taxon>Bacteria division LCP-89</taxon>
    </lineage>
</organism>
<evidence type="ECO:0000256" key="2">
    <source>
        <dbReference type="ARBA" id="ARBA00022803"/>
    </source>
</evidence>
<dbReference type="SMART" id="SM00028">
    <property type="entry name" value="TPR"/>
    <property type="match status" value="12"/>
</dbReference>
<dbReference type="EMBL" id="NJBN01000007">
    <property type="protein sequence ID" value="TKJ39801.1"/>
    <property type="molecule type" value="Genomic_DNA"/>
</dbReference>
<reference evidence="4 5" key="1">
    <citation type="submission" date="2017-06" db="EMBL/GenBank/DDBJ databases">
        <title>Novel microbial phyla capable of carbon fixation and sulfur reduction in deep-sea sediments.</title>
        <authorList>
            <person name="Huang J."/>
            <person name="Baker B."/>
            <person name="Wang Y."/>
        </authorList>
    </citation>
    <scope>NUCLEOTIDE SEQUENCE [LARGE SCALE GENOMIC DNA]</scope>
    <source>
        <strain evidence="4">B3_LCP</strain>
    </source>
</reference>
<evidence type="ECO:0000256" key="1">
    <source>
        <dbReference type="ARBA" id="ARBA00022737"/>
    </source>
</evidence>
<dbReference type="Proteomes" id="UP000319619">
    <property type="component" value="Unassembled WGS sequence"/>
</dbReference>
<protein>
    <submittedName>
        <fullName evidence="4">Uncharacterized protein</fullName>
    </submittedName>
</protein>
<dbReference type="PROSITE" id="PS50005">
    <property type="entry name" value="TPR"/>
    <property type="match status" value="5"/>
</dbReference>
<proteinExistence type="predicted"/>
<keyword evidence="1" id="KW-0677">Repeat</keyword>
<dbReference type="Pfam" id="PF07719">
    <property type="entry name" value="TPR_2"/>
    <property type="match status" value="1"/>
</dbReference>
<gene>
    <name evidence="4" type="ORF">CEE37_11025</name>
</gene>
<dbReference type="InterPro" id="IPR011990">
    <property type="entry name" value="TPR-like_helical_dom_sf"/>
</dbReference>
<dbReference type="PANTHER" id="PTHR44943">
    <property type="entry name" value="CELLULOSE SYNTHASE OPERON PROTEIN C"/>
    <property type="match status" value="1"/>
</dbReference>
<feature type="repeat" description="TPR" evidence="3">
    <location>
        <begin position="151"/>
        <end position="184"/>
    </location>
</feature>
<feature type="repeat" description="TPR" evidence="3">
    <location>
        <begin position="15"/>
        <end position="48"/>
    </location>
</feature>
<dbReference type="AlphaFoldDB" id="A0A532UXZ0"/>
<dbReference type="Pfam" id="PF14559">
    <property type="entry name" value="TPR_19"/>
    <property type="match status" value="1"/>
</dbReference>
<dbReference type="InterPro" id="IPR019734">
    <property type="entry name" value="TPR_rpt"/>
</dbReference>
<dbReference type="Pfam" id="PF13181">
    <property type="entry name" value="TPR_8"/>
    <property type="match status" value="3"/>
</dbReference>